<dbReference type="InterPro" id="IPR052336">
    <property type="entry name" value="MlaD_Phospholipid_Transporter"/>
</dbReference>
<evidence type="ECO:0000256" key="1">
    <source>
        <dbReference type="SAM" id="MobiDB-lite"/>
    </source>
</evidence>
<accession>A0ABX0ZLJ5</accession>
<evidence type="ECO:0000259" key="3">
    <source>
        <dbReference type="Pfam" id="PF11887"/>
    </source>
</evidence>
<gene>
    <name evidence="4" type="ORF">HCN08_14870</name>
</gene>
<sequence>MNAGRAGRRTAGIVFLLVPALLAWLAVAVYDKDFSDDATLTVLTGSVGNEMHPGADVKVRGVVVGRVSAIHADGQGARLTLAVDRDQLRRIPAGVTAQMLPTTLFGARYVALVPPAGARPGGATLRAGGTIPQDRSKDAVELQQVLDNVMPLLTAVQPQKLAATLGAVATALDGRGTQLGTTLVDLDTYLRKLNPELPALTDDIKQLVTVSHVYADAAPDLVQALTDLTRTSGTIAEERAGLDTLYGTTTGTAQDLTTYLRQNSPNLIRLAAGSRGTLGLLAQYAPSFPCTLRTLADFVPVMDKALGKGTHEPGLHVDVTSVASRGAYQPGKDTPRYDASGGPQCYPVPYTGKGTTPTANSPQENELINELLAPGAGTDPAALPDWGSLLTGPVFRGAEVTVE</sequence>
<organism evidence="4 5">
    <name type="scientific">Actinacidiphila epipremni</name>
    <dbReference type="NCBI Taxonomy" id="2053013"/>
    <lineage>
        <taxon>Bacteria</taxon>
        <taxon>Bacillati</taxon>
        <taxon>Actinomycetota</taxon>
        <taxon>Actinomycetes</taxon>
        <taxon>Kitasatosporales</taxon>
        <taxon>Streptomycetaceae</taxon>
        <taxon>Actinacidiphila</taxon>
    </lineage>
</organism>
<feature type="domain" description="Mammalian cell entry C-terminal" evidence="3">
    <location>
        <begin position="123"/>
        <end position="343"/>
    </location>
</feature>
<dbReference type="PANTHER" id="PTHR33371:SF19">
    <property type="entry name" value="MCE-FAMILY PROTEIN MCE4A"/>
    <property type="match status" value="1"/>
</dbReference>
<protein>
    <submittedName>
        <fullName evidence="4">MCE family protein</fullName>
    </submittedName>
</protein>
<feature type="region of interest" description="Disordered" evidence="1">
    <location>
        <begin position="326"/>
        <end position="362"/>
    </location>
</feature>
<keyword evidence="5" id="KW-1185">Reference proteome</keyword>
<dbReference type="Proteomes" id="UP000734511">
    <property type="component" value="Unassembled WGS sequence"/>
</dbReference>
<dbReference type="InterPro" id="IPR024516">
    <property type="entry name" value="Mce_C"/>
</dbReference>
<evidence type="ECO:0000259" key="2">
    <source>
        <dbReference type="Pfam" id="PF02470"/>
    </source>
</evidence>
<dbReference type="EMBL" id="JAATEJ010000010">
    <property type="protein sequence ID" value="NJP44665.1"/>
    <property type="molecule type" value="Genomic_DNA"/>
</dbReference>
<dbReference type="InterPro" id="IPR005693">
    <property type="entry name" value="Mce"/>
</dbReference>
<dbReference type="Pfam" id="PF11887">
    <property type="entry name" value="Mce4_CUP1"/>
    <property type="match status" value="1"/>
</dbReference>
<dbReference type="PANTHER" id="PTHR33371">
    <property type="entry name" value="INTERMEMBRANE PHOSPHOLIPID TRANSPORT SYSTEM BINDING PROTEIN MLAD-RELATED"/>
    <property type="match status" value="1"/>
</dbReference>
<dbReference type="NCBIfam" id="TIGR00996">
    <property type="entry name" value="Mtu_fam_mce"/>
    <property type="match status" value="1"/>
</dbReference>
<name>A0ABX0ZLJ5_9ACTN</name>
<evidence type="ECO:0000313" key="5">
    <source>
        <dbReference type="Proteomes" id="UP000734511"/>
    </source>
</evidence>
<feature type="compositionally biased region" description="Polar residues" evidence="1">
    <location>
        <begin position="353"/>
        <end position="362"/>
    </location>
</feature>
<dbReference type="Pfam" id="PF02470">
    <property type="entry name" value="MlaD"/>
    <property type="match status" value="1"/>
</dbReference>
<reference evidence="4 5" key="1">
    <citation type="submission" date="2020-03" db="EMBL/GenBank/DDBJ databases">
        <title>WGS of actinomycetes isolated from Thailand.</title>
        <authorList>
            <person name="Thawai C."/>
        </authorList>
    </citation>
    <scope>NUCLEOTIDE SEQUENCE [LARGE SCALE GENOMIC DNA]</scope>
    <source>
        <strain evidence="4 5">PRB2-1</strain>
    </source>
</reference>
<feature type="domain" description="Mce/MlaD" evidence="2">
    <location>
        <begin position="39"/>
        <end position="115"/>
    </location>
</feature>
<proteinExistence type="predicted"/>
<evidence type="ECO:0000313" key="4">
    <source>
        <dbReference type="EMBL" id="NJP44665.1"/>
    </source>
</evidence>
<dbReference type="RefSeq" id="WP_167983532.1">
    <property type="nucleotide sequence ID" value="NZ_JAATEJ010000010.1"/>
</dbReference>
<dbReference type="InterPro" id="IPR003399">
    <property type="entry name" value="Mce/MlaD"/>
</dbReference>
<comment type="caution">
    <text evidence="4">The sequence shown here is derived from an EMBL/GenBank/DDBJ whole genome shotgun (WGS) entry which is preliminary data.</text>
</comment>